<organism evidence="2 3">
    <name type="scientific">Bradyrhizobium jicamae</name>
    <dbReference type="NCBI Taxonomy" id="280332"/>
    <lineage>
        <taxon>Bacteria</taxon>
        <taxon>Pseudomonadati</taxon>
        <taxon>Pseudomonadota</taxon>
        <taxon>Alphaproteobacteria</taxon>
        <taxon>Hyphomicrobiales</taxon>
        <taxon>Nitrobacteraceae</taxon>
        <taxon>Bradyrhizobium</taxon>
    </lineage>
</organism>
<keyword evidence="1" id="KW-0812">Transmembrane</keyword>
<reference evidence="2 3" key="1">
    <citation type="submission" date="2014-03" db="EMBL/GenBank/DDBJ databases">
        <title>Bradyrhizobium valentinum sp. nov., isolated from effective nodules of Lupinus mariae-josephae, a lupine endemic of basic-lime soils in Eastern Spain.</title>
        <authorList>
            <person name="Duran D."/>
            <person name="Rey L."/>
            <person name="Navarro A."/>
            <person name="Busquets A."/>
            <person name="Imperial J."/>
            <person name="Ruiz-Argueso T."/>
        </authorList>
    </citation>
    <scope>NUCLEOTIDE SEQUENCE [LARGE SCALE GENOMIC DNA]</scope>
    <source>
        <strain evidence="2 3">PAC68</strain>
    </source>
</reference>
<feature type="transmembrane region" description="Helical" evidence="1">
    <location>
        <begin position="29"/>
        <end position="49"/>
    </location>
</feature>
<sequence>MKLIGFVLLLPTVLIVAMGVDAGSGGAPIAFGLWMFFGLPTMVGAIFMFKKDRPVVQYAVVETEQPPRDANVKMMAAMELAIEADAKNKMIAATEHTIEGMPKKPTAPVFGKCSA</sequence>
<evidence type="ECO:0000313" key="3">
    <source>
        <dbReference type="Proteomes" id="UP000050863"/>
    </source>
</evidence>
<keyword evidence="1" id="KW-0472">Membrane</keyword>
<name>A0A0R3LN13_9BRAD</name>
<protein>
    <submittedName>
        <fullName evidence="2">Uncharacterized protein</fullName>
    </submittedName>
</protein>
<proteinExistence type="predicted"/>
<dbReference type="Proteomes" id="UP000050863">
    <property type="component" value="Unassembled WGS sequence"/>
</dbReference>
<dbReference type="AlphaFoldDB" id="A0A0R3LN13"/>
<dbReference type="OrthoDB" id="9833952at2"/>
<keyword evidence="3" id="KW-1185">Reference proteome</keyword>
<keyword evidence="1" id="KW-1133">Transmembrane helix</keyword>
<comment type="caution">
    <text evidence="2">The sequence shown here is derived from an EMBL/GenBank/DDBJ whole genome shotgun (WGS) entry which is preliminary data.</text>
</comment>
<gene>
    <name evidence="2" type="ORF">CQ12_41345</name>
</gene>
<accession>A0A0R3LN13</accession>
<evidence type="ECO:0000313" key="2">
    <source>
        <dbReference type="EMBL" id="KRR06803.1"/>
    </source>
</evidence>
<dbReference type="EMBL" id="LLXZ01000107">
    <property type="protein sequence ID" value="KRR06803.1"/>
    <property type="molecule type" value="Genomic_DNA"/>
</dbReference>
<evidence type="ECO:0000256" key="1">
    <source>
        <dbReference type="SAM" id="Phobius"/>
    </source>
</evidence>
<dbReference type="RefSeq" id="WP_057836574.1">
    <property type="nucleotide sequence ID" value="NZ_LLXZ01000107.1"/>
</dbReference>